<feature type="transmembrane region" description="Helical" evidence="1">
    <location>
        <begin position="305"/>
        <end position="322"/>
    </location>
</feature>
<feature type="transmembrane region" description="Helical" evidence="1">
    <location>
        <begin position="98"/>
        <end position="115"/>
    </location>
</feature>
<keyword evidence="1" id="KW-1133">Transmembrane helix</keyword>
<keyword evidence="1" id="KW-0812">Transmembrane</keyword>
<protein>
    <submittedName>
        <fullName evidence="2">Uncharacterized protein</fullName>
    </submittedName>
</protein>
<feature type="transmembrane region" description="Helical" evidence="1">
    <location>
        <begin position="343"/>
        <end position="369"/>
    </location>
</feature>
<accession>A0A2Z4Y173</accession>
<feature type="transmembrane region" description="Helical" evidence="1">
    <location>
        <begin position="6"/>
        <end position="25"/>
    </location>
</feature>
<evidence type="ECO:0000256" key="1">
    <source>
        <dbReference type="SAM" id="Phobius"/>
    </source>
</evidence>
<sequence length="544" mass="60446">MHVAAGVVAVTMIVGVGGGFFYYLFRFLVSQEPFGPPLMERLMAIVLLTFFSMLVFSNLIITLTTTYISRETEFLMALPLGFSTTFGVKFAESIFFSSWAFVVLSLPLFASYGLAKHAPWWFYPAAFVLGFPFLVIPASIGALLTMILSAYFPARKARIFTFALLGTSLGLTAVLVRLMGLRPMLLTTQDFAEIMRTLNAGMLPVLPNAWLARGLQAASQGQVREALYWFACLLSTALVSVELCMTFVPRLYYRGWALARESANRSVSRLRFSFFGIFDTAFSLFPQPVKALLAKDMRTFWRDPAQWSQLVILFGLLVVYVANIRGLSRQLRGIEVFFAQWRVILSLFNMGATCFVLSILTTRFIYPMLSLEGKQYWVIGLAPFSKAVLVWEKFGLCLVSCWGIALPLMLFSNSTLGVSPTIAVLSLITVAILAVGLTSLAVGFGAAFPSFKEDNPARIANGYGGTMNIVASLVYVTLTIALEVPLALQLDAIGGQHRSDWQVWTEAIRRTLPFVVMLLVVNALGCVAPIWLGVRRWLRHEFHF</sequence>
<gene>
    <name evidence="2" type="ORF">BRCON_0160</name>
</gene>
<dbReference type="InterPro" id="IPR031599">
    <property type="entry name" value="ABC_tran_2"/>
</dbReference>
<feature type="transmembrane region" description="Helical" evidence="1">
    <location>
        <begin position="422"/>
        <end position="449"/>
    </location>
</feature>
<feature type="transmembrane region" description="Helical" evidence="1">
    <location>
        <begin position="511"/>
        <end position="534"/>
    </location>
</feature>
<feature type="transmembrane region" description="Helical" evidence="1">
    <location>
        <begin position="389"/>
        <end position="410"/>
    </location>
</feature>
<name>A0A2Z4Y173_SUMC1</name>
<feature type="transmembrane region" description="Helical" evidence="1">
    <location>
        <begin position="269"/>
        <end position="285"/>
    </location>
</feature>
<dbReference type="AlphaFoldDB" id="A0A2Z4Y173"/>
<dbReference type="Pfam" id="PF16949">
    <property type="entry name" value="ABC_tran_2"/>
    <property type="match status" value="1"/>
</dbReference>
<keyword evidence="1" id="KW-0472">Membrane</keyword>
<feature type="transmembrane region" description="Helical" evidence="1">
    <location>
        <begin position="121"/>
        <end position="147"/>
    </location>
</feature>
<proteinExistence type="predicted"/>
<evidence type="ECO:0000313" key="3">
    <source>
        <dbReference type="Proteomes" id="UP000262583"/>
    </source>
</evidence>
<feature type="transmembrane region" description="Helical" evidence="1">
    <location>
        <begin position="45"/>
        <end position="68"/>
    </location>
</feature>
<dbReference type="EMBL" id="CP030759">
    <property type="protein sequence ID" value="AXA34937.1"/>
    <property type="molecule type" value="Genomic_DNA"/>
</dbReference>
<evidence type="ECO:0000313" key="2">
    <source>
        <dbReference type="EMBL" id="AXA34937.1"/>
    </source>
</evidence>
<reference evidence="2 3" key="1">
    <citation type="submission" date="2018-05" db="EMBL/GenBank/DDBJ databases">
        <title>A metagenomic window into the 2 km-deep terrestrial subsurface aquifer revealed taxonomically and functionally diverse microbial community comprising novel uncultured bacterial lineages.</title>
        <authorList>
            <person name="Kadnikov V.V."/>
            <person name="Mardanov A.V."/>
            <person name="Beletsky A.V."/>
            <person name="Banks D."/>
            <person name="Pimenov N.V."/>
            <person name="Frank Y.A."/>
            <person name="Karnachuk O.V."/>
            <person name="Ravin N.V."/>
        </authorList>
    </citation>
    <scope>NUCLEOTIDE SEQUENCE [LARGE SCALE GENOMIC DNA]</scope>
    <source>
        <strain evidence="2">BY</strain>
    </source>
</reference>
<feature type="transmembrane region" description="Helical" evidence="1">
    <location>
        <begin position="159"/>
        <end position="180"/>
    </location>
</feature>
<feature type="transmembrane region" description="Helical" evidence="1">
    <location>
        <begin position="226"/>
        <end position="248"/>
    </location>
</feature>
<organism evidence="2 3">
    <name type="scientific">Sumerlaea chitinivorans</name>
    <dbReference type="NCBI Taxonomy" id="2250252"/>
    <lineage>
        <taxon>Bacteria</taxon>
        <taxon>Candidatus Sumerlaeota</taxon>
        <taxon>Candidatus Sumerlaeia</taxon>
        <taxon>Candidatus Sumerlaeales</taxon>
        <taxon>Candidatus Sumerlaeaceae</taxon>
        <taxon>Candidatus Sumerlaea</taxon>
    </lineage>
</organism>
<dbReference type="KEGG" id="schv:BRCON_0160"/>
<feature type="transmembrane region" description="Helical" evidence="1">
    <location>
        <begin position="469"/>
        <end position="490"/>
    </location>
</feature>
<dbReference type="Proteomes" id="UP000262583">
    <property type="component" value="Chromosome"/>
</dbReference>